<feature type="short sequence motif" description="Bipartite nuclear localization signal" evidence="4">
    <location>
        <begin position="211"/>
        <end position="218"/>
    </location>
</feature>
<dbReference type="InterPro" id="IPR014978">
    <property type="entry name" value="Gln-Leu-Gln_QLQ"/>
</dbReference>
<keyword evidence="10" id="KW-1185">Reference proteome</keyword>
<keyword evidence="5" id="KW-0804">Transcription</keyword>
<dbReference type="GO" id="GO:0006351">
    <property type="term" value="P:DNA-templated transcription"/>
    <property type="evidence" value="ECO:0007669"/>
    <property type="project" value="UniProtKB-UniRule"/>
</dbReference>
<comment type="subcellular location">
    <subcellularLocation>
        <location evidence="1 4 5">Nucleus</location>
    </subcellularLocation>
</comment>
<evidence type="ECO:0000259" key="8">
    <source>
        <dbReference type="PROSITE" id="PS51667"/>
    </source>
</evidence>
<feature type="region of interest" description="Disordered" evidence="6">
    <location>
        <begin position="345"/>
        <end position="369"/>
    </location>
</feature>
<evidence type="ECO:0000313" key="10">
    <source>
        <dbReference type="Proteomes" id="UP001280121"/>
    </source>
</evidence>
<keyword evidence="5" id="KW-0805">Transcription regulation</keyword>
<dbReference type="Proteomes" id="UP001280121">
    <property type="component" value="Unassembled WGS sequence"/>
</dbReference>
<dbReference type="AlphaFoldDB" id="A0AAE0CL53"/>
<evidence type="ECO:0000313" key="9">
    <source>
        <dbReference type="EMBL" id="KAK2655136.1"/>
    </source>
</evidence>
<evidence type="ECO:0000256" key="1">
    <source>
        <dbReference type="ARBA" id="ARBA00004123"/>
    </source>
</evidence>
<comment type="function">
    <text evidence="5">Transcription activator.</text>
</comment>
<dbReference type="EMBL" id="JANJYI010000003">
    <property type="protein sequence ID" value="KAK2655136.1"/>
    <property type="molecule type" value="Genomic_DNA"/>
</dbReference>
<evidence type="ECO:0000256" key="5">
    <source>
        <dbReference type="RuleBase" id="RU367127"/>
    </source>
</evidence>
<dbReference type="Pfam" id="PF08879">
    <property type="entry name" value="WRC"/>
    <property type="match status" value="1"/>
</dbReference>
<feature type="region of interest" description="Disordered" evidence="6">
    <location>
        <begin position="388"/>
        <end position="425"/>
    </location>
</feature>
<organism evidence="9 10">
    <name type="scientific">Dipteronia dyeriana</name>
    <dbReference type="NCBI Taxonomy" id="168575"/>
    <lineage>
        <taxon>Eukaryota</taxon>
        <taxon>Viridiplantae</taxon>
        <taxon>Streptophyta</taxon>
        <taxon>Embryophyta</taxon>
        <taxon>Tracheophyta</taxon>
        <taxon>Spermatophyta</taxon>
        <taxon>Magnoliopsida</taxon>
        <taxon>eudicotyledons</taxon>
        <taxon>Gunneridae</taxon>
        <taxon>Pentapetalae</taxon>
        <taxon>rosids</taxon>
        <taxon>malvids</taxon>
        <taxon>Sapindales</taxon>
        <taxon>Sapindaceae</taxon>
        <taxon>Hippocastanoideae</taxon>
        <taxon>Acereae</taxon>
        <taxon>Dipteronia</taxon>
    </lineage>
</organism>
<accession>A0AAE0CL53</accession>
<evidence type="ECO:0000256" key="4">
    <source>
        <dbReference type="PROSITE-ProRule" id="PRU01002"/>
    </source>
</evidence>
<evidence type="ECO:0000256" key="6">
    <source>
        <dbReference type="SAM" id="MobiDB-lite"/>
    </source>
</evidence>
<reference evidence="9" key="1">
    <citation type="journal article" date="2023" name="Plant J.">
        <title>Genome sequences and population genomics provide insights into the demographic history, inbreeding, and mutation load of two 'living fossil' tree species of Dipteronia.</title>
        <authorList>
            <person name="Feng Y."/>
            <person name="Comes H.P."/>
            <person name="Chen J."/>
            <person name="Zhu S."/>
            <person name="Lu R."/>
            <person name="Zhang X."/>
            <person name="Li P."/>
            <person name="Qiu J."/>
            <person name="Olsen K.M."/>
            <person name="Qiu Y."/>
        </authorList>
    </citation>
    <scope>NUCLEOTIDE SEQUENCE</scope>
    <source>
        <strain evidence="9">KIB01</strain>
    </source>
</reference>
<feature type="domain" description="QLQ" evidence="7">
    <location>
        <begin position="110"/>
        <end position="145"/>
    </location>
</feature>
<feature type="compositionally biased region" description="Low complexity" evidence="6">
    <location>
        <begin position="398"/>
        <end position="407"/>
    </location>
</feature>
<dbReference type="PANTHER" id="PTHR31602">
    <property type="entry name" value="GROWTH-REGULATING FACTOR 5"/>
    <property type="match status" value="1"/>
</dbReference>
<dbReference type="GO" id="GO:0099402">
    <property type="term" value="P:plant organ development"/>
    <property type="evidence" value="ECO:0007669"/>
    <property type="project" value="UniProtKB-ARBA"/>
</dbReference>
<dbReference type="InterPro" id="IPR031137">
    <property type="entry name" value="GRF"/>
</dbReference>
<feature type="region of interest" description="Disordered" evidence="6">
    <location>
        <begin position="210"/>
        <end position="235"/>
    </location>
</feature>
<dbReference type="GO" id="GO:0006355">
    <property type="term" value="P:regulation of DNA-templated transcription"/>
    <property type="evidence" value="ECO:0007669"/>
    <property type="project" value="InterPro"/>
</dbReference>
<gene>
    <name evidence="9" type="ORF">Ddye_008188</name>
</gene>
<keyword evidence="3 4" id="KW-0539">Nucleus</keyword>
<comment type="caution">
    <text evidence="9">The sequence shown here is derived from an EMBL/GenBank/DDBJ whole genome shotgun (WGS) entry which is preliminary data.</text>
</comment>
<proteinExistence type="inferred from homology"/>
<evidence type="ECO:0000256" key="3">
    <source>
        <dbReference type="ARBA" id="ARBA00023242"/>
    </source>
</evidence>
<comment type="similarity">
    <text evidence="2 5">Belongs to the GRF family.</text>
</comment>
<keyword evidence="5" id="KW-0010">Activator</keyword>
<protein>
    <recommendedName>
        <fullName evidence="5">Growth-regulating factor</fullName>
    </recommendedName>
</protein>
<feature type="compositionally biased region" description="Polar residues" evidence="6">
    <location>
        <begin position="413"/>
        <end position="425"/>
    </location>
</feature>
<comment type="domain">
    <text evidence="5">The QLQ domain and WRC domain may be involved in protein-protein interaction and DNA-binding, respectively.</text>
</comment>
<evidence type="ECO:0000256" key="2">
    <source>
        <dbReference type="ARBA" id="ARBA00008122"/>
    </source>
</evidence>
<sequence>MSQSNNSLLQRYQNSSLNPINNNDNNKSHLGLLLDHLFSLCLYMNPPAAAAKSALCQHFKIQPPDHFLVRFFNTLLLFLSSSIYDLLSLFKLKNEFSISCLVVLSEMGSYFSLSQWQELELQALIYRYILAGAVVPPELLQPIKKSLLHSSPYFVHRFSQYQPPLLQSTGYWGRAAMDPEPGRCRRTDGKKWRCSRDVVAGHKYCERHMHRGRNRSRKPVEIPTPNPTTTAAASSPIIGGTTTIGASPLGVMANGTIFGLSGPSSSIDLLHFNRSSSVSETDDHKHKALFESQNEINNRSDGHILRHFFDDWPRSLEESNNVATKTTRSNATTCLSISMPGNSSDVSLKLSTGNGGEEPGHGVSRGREESLPQLNWATGWTSNQVASMGGPLAEALRSSTSHSSPTSVLHQLPRSSASGTSYVST</sequence>
<dbReference type="InterPro" id="IPR014977">
    <property type="entry name" value="WRC_dom"/>
</dbReference>
<dbReference type="PROSITE" id="PS51666">
    <property type="entry name" value="QLQ"/>
    <property type="match status" value="1"/>
</dbReference>
<dbReference type="SMART" id="SM00951">
    <property type="entry name" value="QLQ"/>
    <property type="match status" value="1"/>
</dbReference>
<dbReference type="PROSITE" id="PS51667">
    <property type="entry name" value="WRC"/>
    <property type="match status" value="1"/>
</dbReference>
<feature type="short sequence motif" description="Bipartite nuclear localization signal" evidence="4">
    <location>
        <begin position="183"/>
        <end position="193"/>
    </location>
</feature>
<name>A0AAE0CL53_9ROSI</name>
<dbReference type="Pfam" id="PF08880">
    <property type="entry name" value="QLQ"/>
    <property type="match status" value="1"/>
</dbReference>
<dbReference type="GO" id="GO:0005524">
    <property type="term" value="F:ATP binding"/>
    <property type="evidence" value="ECO:0007669"/>
    <property type="project" value="UniProtKB-UniRule"/>
</dbReference>
<dbReference type="GO" id="GO:0005634">
    <property type="term" value="C:nucleus"/>
    <property type="evidence" value="ECO:0007669"/>
    <property type="project" value="UniProtKB-SubCell"/>
</dbReference>
<feature type="domain" description="WRC" evidence="8">
    <location>
        <begin position="178"/>
        <end position="222"/>
    </location>
</feature>
<evidence type="ECO:0000259" key="7">
    <source>
        <dbReference type="PROSITE" id="PS51666"/>
    </source>
</evidence>
<dbReference type="PANTHER" id="PTHR31602:SF63">
    <property type="entry name" value="GROWTH-REGULATING FACTOR 3"/>
    <property type="match status" value="1"/>
</dbReference>